<feature type="chain" id="PRO_5012839810" evidence="1">
    <location>
        <begin position="28"/>
        <end position="191"/>
    </location>
</feature>
<dbReference type="AlphaFoldDB" id="A0A1N7AKJ0"/>
<dbReference type="STRING" id="34027.SAMN05421829_114101"/>
<protein>
    <submittedName>
        <fullName evidence="2">Polyketide cyclase / dehydrase and lipid transport</fullName>
    </submittedName>
</protein>
<keyword evidence="1" id="KW-0732">Signal</keyword>
<reference evidence="3" key="1">
    <citation type="submission" date="2017-01" db="EMBL/GenBank/DDBJ databases">
        <authorList>
            <person name="Varghese N."/>
            <person name="Submissions S."/>
        </authorList>
    </citation>
    <scope>NUCLEOTIDE SEQUENCE [LARGE SCALE GENOMIC DNA]</scope>
    <source>
        <strain evidence="3">ATCC 51758</strain>
    </source>
</reference>
<dbReference type="Proteomes" id="UP000186819">
    <property type="component" value="Unassembled WGS sequence"/>
</dbReference>
<dbReference type="InterPro" id="IPR023393">
    <property type="entry name" value="START-like_dom_sf"/>
</dbReference>
<evidence type="ECO:0000313" key="2">
    <source>
        <dbReference type="EMBL" id="SIR39599.1"/>
    </source>
</evidence>
<evidence type="ECO:0000256" key="1">
    <source>
        <dbReference type="SAM" id="SignalP"/>
    </source>
</evidence>
<dbReference type="Gene3D" id="3.30.530.20">
    <property type="match status" value="1"/>
</dbReference>
<dbReference type="SUPFAM" id="SSF55961">
    <property type="entry name" value="Bet v1-like"/>
    <property type="match status" value="1"/>
</dbReference>
<accession>A0A1N7AKJ0</accession>
<feature type="signal peptide" evidence="1">
    <location>
        <begin position="1"/>
        <end position="27"/>
    </location>
</feature>
<name>A0A1N7AKJ0_9RHOO</name>
<dbReference type="RefSeq" id="WP_244551759.1">
    <property type="nucleotide sequence ID" value="NZ_FTMD01000014.1"/>
</dbReference>
<gene>
    <name evidence="2" type="ORF">SAMN05421829_114101</name>
</gene>
<organism evidence="2 3">
    <name type="scientific">Aromatoleum tolulyticum</name>
    <dbReference type="NCBI Taxonomy" id="34027"/>
    <lineage>
        <taxon>Bacteria</taxon>
        <taxon>Pseudomonadati</taxon>
        <taxon>Pseudomonadota</taxon>
        <taxon>Betaproteobacteria</taxon>
        <taxon>Rhodocyclales</taxon>
        <taxon>Rhodocyclaceae</taxon>
        <taxon>Aromatoleum</taxon>
    </lineage>
</organism>
<dbReference type="Pfam" id="PF10604">
    <property type="entry name" value="Polyketide_cyc2"/>
    <property type="match status" value="1"/>
</dbReference>
<dbReference type="InterPro" id="IPR019587">
    <property type="entry name" value="Polyketide_cyclase/dehydratase"/>
</dbReference>
<sequence length="191" mass="21727">MFRSMYRLFCRWLMLMLALSWVPSAPAIDDAAAVADKDVRVERNAGGFTVDMLAHAPVSPALAWEVLTDFDHMASFVPNLRTSRVTERGDSFVRVHQTGTARYGVFWTNFESVREIRFSPPKEIRAQGVGGNVKRMESLMRLEAEAGGTLLRYHAEVQPDFWLPPLLGPSFVRHETAEQFSAIIREMVRRQ</sequence>
<dbReference type="PANTHER" id="PTHR34060">
    <property type="entry name" value="POLYKETIDE CYCLASE / DEHYDRASE AND LIPID TRANSPORT PROTEIN"/>
    <property type="match status" value="1"/>
</dbReference>
<evidence type="ECO:0000313" key="3">
    <source>
        <dbReference type="Proteomes" id="UP000186819"/>
    </source>
</evidence>
<keyword evidence="3" id="KW-1185">Reference proteome</keyword>
<proteinExistence type="predicted"/>
<dbReference type="PANTHER" id="PTHR34060:SF1">
    <property type="entry name" value="POLYKETIDE CYCLASE _ DEHYDRASE AND LIPID TRANSPORT PROTEIN"/>
    <property type="match status" value="1"/>
</dbReference>
<dbReference type="EMBL" id="FTMD01000014">
    <property type="protein sequence ID" value="SIR39599.1"/>
    <property type="molecule type" value="Genomic_DNA"/>
</dbReference>